<evidence type="ECO:0000256" key="1">
    <source>
        <dbReference type="SAM" id="MobiDB-lite"/>
    </source>
</evidence>
<keyword evidence="4" id="KW-1185">Reference proteome</keyword>
<feature type="compositionally biased region" description="Basic and acidic residues" evidence="1">
    <location>
        <begin position="21"/>
        <end position="30"/>
    </location>
</feature>
<dbReference type="Proteomes" id="UP000014760">
    <property type="component" value="Unassembled WGS sequence"/>
</dbReference>
<reference evidence="3" key="3">
    <citation type="submission" date="2015-06" db="UniProtKB">
        <authorList>
            <consortium name="EnsemblMetazoa"/>
        </authorList>
    </citation>
    <scope>IDENTIFICATION</scope>
</reference>
<sequence>MEEWSGQPDHVWRRSPCLDAGGKESTRKGADSIREMAMEGTSKCEGKHVFRRKVDGAHSVRGRRKQRWAMLEDLRRRKHGGGAICVILDLALGLNSRLLHYASTFDQSLLFTGFLAIIYMIMDDLFNMI</sequence>
<feature type="region of interest" description="Disordered" evidence="1">
    <location>
        <begin position="1"/>
        <end position="30"/>
    </location>
</feature>
<organism evidence="2">
    <name type="scientific">Capitella teleta</name>
    <name type="common">Polychaete worm</name>
    <dbReference type="NCBI Taxonomy" id="283909"/>
    <lineage>
        <taxon>Eukaryota</taxon>
        <taxon>Metazoa</taxon>
        <taxon>Spiralia</taxon>
        <taxon>Lophotrochozoa</taxon>
        <taxon>Annelida</taxon>
        <taxon>Polychaeta</taxon>
        <taxon>Sedentaria</taxon>
        <taxon>Scolecida</taxon>
        <taxon>Capitellidae</taxon>
        <taxon>Capitella</taxon>
    </lineage>
</organism>
<evidence type="ECO:0000313" key="4">
    <source>
        <dbReference type="Proteomes" id="UP000014760"/>
    </source>
</evidence>
<gene>
    <name evidence="2" type="ORF">CAPTEDRAFT_210124</name>
</gene>
<evidence type="ECO:0000313" key="2">
    <source>
        <dbReference type="EMBL" id="ELT97732.1"/>
    </source>
</evidence>
<reference evidence="4" key="1">
    <citation type="submission" date="2012-12" db="EMBL/GenBank/DDBJ databases">
        <authorList>
            <person name="Hellsten U."/>
            <person name="Grimwood J."/>
            <person name="Chapman J.A."/>
            <person name="Shapiro H."/>
            <person name="Aerts A."/>
            <person name="Otillar R.P."/>
            <person name="Terry A.Y."/>
            <person name="Boore J.L."/>
            <person name="Simakov O."/>
            <person name="Marletaz F."/>
            <person name="Cho S.-J."/>
            <person name="Edsinger-Gonzales E."/>
            <person name="Havlak P."/>
            <person name="Kuo D.-H."/>
            <person name="Larsson T."/>
            <person name="Lv J."/>
            <person name="Arendt D."/>
            <person name="Savage R."/>
            <person name="Osoegawa K."/>
            <person name="de Jong P."/>
            <person name="Lindberg D.R."/>
            <person name="Seaver E.C."/>
            <person name="Weisblat D.A."/>
            <person name="Putnam N.H."/>
            <person name="Grigoriev I.V."/>
            <person name="Rokhsar D.S."/>
        </authorList>
    </citation>
    <scope>NUCLEOTIDE SEQUENCE</scope>
    <source>
        <strain evidence="4">I ESC-2004</strain>
    </source>
</reference>
<name>R7TVW6_CAPTE</name>
<reference evidence="2 4" key="2">
    <citation type="journal article" date="2013" name="Nature">
        <title>Insights into bilaterian evolution from three spiralian genomes.</title>
        <authorList>
            <person name="Simakov O."/>
            <person name="Marletaz F."/>
            <person name="Cho S.J."/>
            <person name="Edsinger-Gonzales E."/>
            <person name="Havlak P."/>
            <person name="Hellsten U."/>
            <person name="Kuo D.H."/>
            <person name="Larsson T."/>
            <person name="Lv J."/>
            <person name="Arendt D."/>
            <person name="Savage R."/>
            <person name="Osoegawa K."/>
            <person name="de Jong P."/>
            <person name="Grimwood J."/>
            <person name="Chapman J.A."/>
            <person name="Shapiro H."/>
            <person name="Aerts A."/>
            <person name="Otillar R.P."/>
            <person name="Terry A.Y."/>
            <person name="Boore J.L."/>
            <person name="Grigoriev I.V."/>
            <person name="Lindberg D.R."/>
            <person name="Seaver E.C."/>
            <person name="Weisblat D.A."/>
            <person name="Putnam N.H."/>
            <person name="Rokhsar D.S."/>
        </authorList>
    </citation>
    <scope>NUCLEOTIDE SEQUENCE</scope>
    <source>
        <strain evidence="2 4">I ESC-2004</strain>
    </source>
</reference>
<evidence type="ECO:0000313" key="3">
    <source>
        <dbReference type="EnsemblMetazoa" id="CapteP210124"/>
    </source>
</evidence>
<accession>R7TVW6</accession>
<dbReference type="EMBL" id="AMQN01002114">
    <property type="status" value="NOT_ANNOTATED_CDS"/>
    <property type="molecule type" value="Genomic_DNA"/>
</dbReference>
<dbReference type="EMBL" id="KB308479">
    <property type="protein sequence ID" value="ELT97732.1"/>
    <property type="molecule type" value="Genomic_DNA"/>
</dbReference>
<protein>
    <submittedName>
        <fullName evidence="2 3">Uncharacterized protein</fullName>
    </submittedName>
</protein>
<proteinExistence type="predicted"/>
<dbReference type="EnsemblMetazoa" id="CapteT210124">
    <property type="protein sequence ID" value="CapteP210124"/>
    <property type="gene ID" value="CapteG210124"/>
</dbReference>
<dbReference type="AlphaFoldDB" id="R7TVW6"/>
<dbReference type="HOGENOM" id="CLU_1950832_0_0_1"/>